<comment type="similarity">
    <text evidence="1">In the N-terminal section; belongs to the CRISPR-associated nuclease Cas3-HD family.</text>
</comment>
<dbReference type="Pfam" id="PF18019">
    <property type="entry name" value="Cas3_HD"/>
    <property type="match status" value="1"/>
</dbReference>
<evidence type="ECO:0000256" key="4">
    <source>
        <dbReference type="ARBA" id="ARBA00022723"/>
    </source>
</evidence>
<evidence type="ECO:0000259" key="11">
    <source>
        <dbReference type="PROSITE" id="PS51643"/>
    </source>
</evidence>
<evidence type="ECO:0000313" key="12">
    <source>
        <dbReference type="EMBL" id="TCS77235.1"/>
    </source>
</evidence>
<dbReference type="Gene3D" id="1.10.3210.30">
    <property type="match status" value="1"/>
</dbReference>
<dbReference type="SMART" id="SM00490">
    <property type="entry name" value="HELICc"/>
    <property type="match status" value="1"/>
</dbReference>
<proteinExistence type="inferred from homology"/>
<dbReference type="InterPro" id="IPR038257">
    <property type="entry name" value="CRISPR-assoc_Cas3_HD_sf"/>
</dbReference>
<dbReference type="InterPro" id="IPR001650">
    <property type="entry name" value="Helicase_C-like"/>
</dbReference>
<dbReference type="InterPro" id="IPR014001">
    <property type="entry name" value="Helicase_ATP-bd"/>
</dbReference>
<dbReference type="Pfam" id="PF00270">
    <property type="entry name" value="DEAD"/>
    <property type="match status" value="1"/>
</dbReference>
<evidence type="ECO:0000256" key="2">
    <source>
        <dbReference type="ARBA" id="ARBA00009046"/>
    </source>
</evidence>
<dbReference type="PROSITE" id="PS51643">
    <property type="entry name" value="HD_CAS3"/>
    <property type="match status" value="1"/>
</dbReference>
<dbReference type="InterPro" id="IPR011545">
    <property type="entry name" value="DEAD/DEAH_box_helicase_dom"/>
</dbReference>
<accession>A0A4R3K3E0</accession>
<dbReference type="SUPFAM" id="SSF52540">
    <property type="entry name" value="P-loop containing nucleoside triphosphate hydrolases"/>
    <property type="match status" value="1"/>
</dbReference>
<keyword evidence="9" id="KW-0051">Antiviral defense</keyword>
<dbReference type="InterPro" id="IPR027417">
    <property type="entry name" value="P-loop_NTPase"/>
</dbReference>
<keyword evidence="8" id="KW-0067">ATP-binding</keyword>
<dbReference type="GO" id="GO:0003724">
    <property type="term" value="F:RNA helicase activity"/>
    <property type="evidence" value="ECO:0007669"/>
    <property type="project" value="TreeGrafter"/>
</dbReference>
<dbReference type="GO" id="GO:0003723">
    <property type="term" value="F:RNA binding"/>
    <property type="evidence" value="ECO:0007669"/>
    <property type="project" value="TreeGrafter"/>
</dbReference>
<keyword evidence="7" id="KW-0347">Helicase</keyword>
<gene>
    <name evidence="12" type="ORF">EDC37_1176</name>
</gene>
<keyword evidence="5" id="KW-0547">Nucleotide-binding</keyword>
<evidence type="ECO:0000259" key="10">
    <source>
        <dbReference type="PROSITE" id="PS51192"/>
    </source>
</evidence>
<evidence type="ECO:0000256" key="7">
    <source>
        <dbReference type="ARBA" id="ARBA00022806"/>
    </source>
</evidence>
<dbReference type="OrthoDB" id="9810236at2"/>
<dbReference type="Pfam" id="PF22590">
    <property type="entry name" value="Cas3-like_C_2"/>
    <property type="match status" value="1"/>
</dbReference>
<dbReference type="GO" id="GO:0005524">
    <property type="term" value="F:ATP binding"/>
    <property type="evidence" value="ECO:0007669"/>
    <property type="project" value="UniProtKB-KW"/>
</dbReference>
<evidence type="ECO:0000256" key="1">
    <source>
        <dbReference type="ARBA" id="ARBA00006847"/>
    </source>
</evidence>
<protein>
    <submittedName>
        <fullName evidence="12">CRISPR-associated Cas3 family helicase</fullName>
    </submittedName>
</protein>
<dbReference type="GO" id="GO:0004518">
    <property type="term" value="F:nuclease activity"/>
    <property type="evidence" value="ECO:0007669"/>
    <property type="project" value="UniProtKB-KW"/>
</dbReference>
<organism evidence="12 13">
    <name type="scientific">Pectinatus cerevisiiphilus</name>
    <dbReference type="NCBI Taxonomy" id="86956"/>
    <lineage>
        <taxon>Bacteria</taxon>
        <taxon>Bacillati</taxon>
        <taxon>Bacillota</taxon>
        <taxon>Negativicutes</taxon>
        <taxon>Selenomonadales</taxon>
        <taxon>Selenomonadaceae</taxon>
        <taxon>Pectinatus</taxon>
    </lineage>
</organism>
<keyword evidence="6" id="KW-0378">Hydrolase</keyword>
<dbReference type="AlphaFoldDB" id="A0A4R3K3E0"/>
<dbReference type="NCBIfam" id="TIGR01596">
    <property type="entry name" value="cas3_HD"/>
    <property type="match status" value="1"/>
</dbReference>
<feature type="domain" description="Helicase ATP-binding" evidence="10">
    <location>
        <begin position="231"/>
        <end position="417"/>
    </location>
</feature>
<keyword evidence="3" id="KW-0540">Nuclease</keyword>
<reference evidence="12 13" key="1">
    <citation type="submission" date="2019-03" db="EMBL/GenBank/DDBJ databases">
        <title>Genomic Encyclopedia of Type Strains, Phase IV (KMG-IV): sequencing the most valuable type-strain genomes for metagenomic binning, comparative biology and taxonomic classification.</title>
        <authorList>
            <person name="Goeker M."/>
        </authorList>
    </citation>
    <scope>NUCLEOTIDE SEQUENCE [LARGE SCALE GENOMIC DNA]</scope>
    <source>
        <strain evidence="12 13">DSM 20467</strain>
    </source>
</reference>
<keyword evidence="4" id="KW-0479">Metal-binding</keyword>
<dbReference type="RefSeq" id="WP_132550990.1">
    <property type="nucleotide sequence ID" value="NZ_SMAA01000017.1"/>
</dbReference>
<evidence type="ECO:0000256" key="3">
    <source>
        <dbReference type="ARBA" id="ARBA00022722"/>
    </source>
</evidence>
<dbReference type="PANTHER" id="PTHR47963:SF9">
    <property type="entry name" value="CRISPR-ASSOCIATED ENDONUCLEASE_HELICASE CAS3"/>
    <property type="match status" value="1"/>
</dbReference>
<dbReference type="CDD" id="cd09641">
    <property type="entry name" value="Cas3''_I"/>
    <property type="match status" value="1"/>
</dbReference>
<sequence>MKYWAKSDPLKTVAEHTADLRNIWEYFLKIYPAAFDKSEQSLIAIAIEYHDLGKLNDLFQEKIAININEHKNMHVSGEIPHGFLSCAYLYTREMQKSIGLENMEILLTAIYNHHTREDCYNVVSLKKYIEEHLPVSYTDEITNIAYELKDKRARYFNHIIPSCRNIKGTHWGKDKKLYLRYIVIKGILNRIDYAASSDARVMEIQPMANDFFKNKIQRAFTEKGLRPVQMYMAQRKDKNLIVIASTGCGKTEAALLWLDGFKTFYTLPLKVSINAIYERICKEYKYDKEKITLLHSGMLAYYFNQNDKNTGLKIKDDPVERQKKAKLLSFPLTVCTVDQLFYFVFKSIGSEMIPATLKYSHLVIDEIQMYSPDILAYILYGLKIVTKLGGKFAIITATFPPVLHELMIENNIPFEMPSEKYYVDGCSSRHKITCIDGEFDYDLIFNKGQTYKVLVLCNTVKKAQQVYAEIQKYNDQSEIKVTVRLLHSRFIRKHRKILEEAIINDAQNDTPVIWVSTQIVEASLDIDYDILFTEMCPADSLLQRMGRCFRKRNYNADYLKGQPNVYIYNTGNGVGSNNVYQYLDIYEPSWQLIQKYNDTIFDECAKFDYVDAVYNIDRLKNSKYYLKIKENMQYLIDLLPNSFNLSESHQLFRNIQSITILPDKFYNDIPQVKKLIEVLAINKRMALLERLRYEEKLREYTVDIPISTLNNKKLYIDKNAIKGIEKLDIHRAYCEYNFDEKLLIGSGILVTEIDNENRFI</sequence>
<dbReference type="SMART" id="SM00487">
    <property type="entry name" value="DEXDc"/>
    <property type="match status" value="1"/>
</dbReference>
<dbReference type="InterPro" id="IPR050547">
    <property type="entry name" value="DEAD_box_RNA_helicases"/>
</dbReference>
<dbReference type="InterPro" id="IPR006483">
    <property type="entry name" value="CRISPR-assoc_Cas3_HD"/>
</dbReference>
<dbReference type="PANTHER" id="PTHR47963">
    <property type="entry name" value="DEAD-BOX ATP-DEPENDENT RNA HELICASE 47, MITOCHONDRIAL"/>
    <property type="match status" value="1"/>
</dbReference>
<evidence type="ECO:0000256" key="8">
    <source>
        <dbReference type="ARBA" id="ARBA00022840"/>
    </source>
</evidence>
<dbReference type="Gene3D" id="3.40.50.300">
    <property type="entry name" value="P-loop containing nucleotide triphosphate hydrolases"/>
    <property type="match status" value="2"/>
</dbReference>
<dbReference type="NCBIfam" id="TIGR01587">
    <property type="entry name" value="cas3_core"/>
    <property type="match status" value="1"/>
</dbReference>
<evidence type="ECO:0000256" key="5">
    <source>
        <dbReference type="ARBA" id="ARBA00022741"/>
    </source>
</evidence>
<dbReference type="Proteomes" id="UP000295188">
    <property type="component" value="Unassembled WGS sequence"/>
</dbReference>
<dbReference type="GO" id="GO:0046872">
    <property type="term" value="F:metal ion binding"/>
    <property type="evidence" value="ECO:0007669"/>
    <property type="project" value="UniProtKB-KW"/>
</dbReference>
<evidence type="ECO:0000256" key="9">
    <source>
        <dbReference type="ARBA" id="ARBA00023118"/>
    </source>
</evidence>
<keyword evidence="13" id="KW-1185">Reference proteome</keyword>
<dbReference type="GO" id="GO:0051607">
    <property type="term" value="P:defense response to virus"/>
    <property type="evidence" value="ECO:0007669"/>
    <property type="project" value="UniProtKB-KW"/>
</dbReference>
<dbReference type="EMBL" id="SMAA01000017">
    <property type="protein sequence ID" value="TCS77235.1"/>
    <property type="molecule type" value="Genomic_DNA"/>
</dbReference>
<comment type="similarity">
    <text evidence="2">In the central section; belongs to the CRISPR-associated helicase Cas3 family.</text>
</comment>
<dbReference type="GO" id="GO:0016787">
    <property type="term" value="F:hydrolase activity"/>
    <property type="evidence" value="ECO:0007669"/>
    <property type="project" value="UniProtKB-KW"/>
</dbReference>
<dbReference type="PROSITE" id="PS51192">
    <property type="entry name" value="HELICASE_ATP_BIND_1"/>
    <property type="match status" value="1"/>
</dbReference>
<evidence type="ECO:0000256" key="6">
    <source>
        <dbReference type="ARBA" id="ARBA00022801"/>
    </source>
</evidence>
<evidence type="ECO:0000313" key="13">
    <source>
        <dbReference type="Proteomes" id="UP000295188"/>
    </source>
</evidence>
<comment type="caution">
    <text evidence="12">The sequence shown here is derived from an EMBL/GenBank/DDBJ whole genome shotgun (WGS) entry which is preliminary data.</text>
</comment>
<dbReference type="InterPro" id="IPR054712">
    <property type="entry name" value="Cas3-like_dom"/>
</dbReference>
<name>A0A4R3K3E0_9FIRM</name>
<dbReference type="InterPro" id="IPR006474">
    <property type="entry name" value="Helicase_Cas3_CRISPR-ass_core"/>
</dbReference>
<feature type="domain" description="HD Cas3-type" evidence="11">
    <location>
        <begin position="6"/>
        <end position="194"/>
    </location>
</feature>